<sequence length="272" mass="31117">MLKEKYLHGFSKTEQERLMRQARFLENYIYTDIDLSSVENLLEVGSGVGAQTEILLRRFPSTQLTCVDFSESQIETARAFLSENPVAKNRYEILQMDATDMDFNANDKFDGAFLCWVLEHIPNPVKVLSEIRRVLKPGSVVYLTEVLNSSFFLDPYSPNTWLYWKRYNDLQYDMGGDPFIGAKLGNMLQSVGYSNIQTTVKTIHLDNRQPGKRAEMINFWADLLMSGMPNLIDSGYVEAETAEKVKEEMKAVAKNPNAVFFYSFVQAKAYTS</sequence>
<dbReference type="PANTHER" id="PTHR44068:SF11">
    <property type="entry name" value="GERANYL DIPHOSPHATE 2-C-METHYLTRANSFERASE"/>
    <property type="match status" value="1"/>
</dbReference>
<feature type="domain" description="Methyltransferase type 11" evidence="2">
    <location>
        <begin position="42"/>
        <end position="142"/>
    </location>
</feature>
<dbReference type="Proteomes" id="UP000236893">
    <property type="component" value="Unassembled WGS sequence"/>
</dbReference>
<protein>
    <submittedName>
        <fullName evidence="3">SAM-dependent methyltransferase</fullName>
    </submittedName>
</protein>
<dbReference type="OrthoDB" id="597202at2"/>
<dbReference type="InterPro" id="IPR013216">
    <property type="entry name" value="Methyltransf_11"/>
</dbReference>
<gene>
    <name evidence="3" type="ORF">C3K47_07750</name>
</gene>
<name>A0A2S5A3R3_9SPHI</name>
<proteinExistence type="predicted"/>
<comment type="caution">
    <text evidence="3">The sequence shown here is derived from an EMBL/GenBank/DDBJ whole genome shotgun (WGS) entry which is preliminary data.</text>
</comment>
<keyword evidence="4" id="KW-1185">Reference proteome</keyword>
<keyword evidence="1 3" id="KW-0808">Transferase</keyword>
<dbReference type="PANTHER" id="PTHR44068">
    <property type="entry name" value="ZGC:194242"/>
    <property type="match status" value="1"/>
</dbReference>
<dbReference type="Pfam" id="PF08241">
    <property type="entry name" value="Methyltransf_11"/>
    <property type="match status" value="1"/>
</dbReference>
<dbReference type="Gene3D" id="3.40.50.150">
    <property type="entry name" value="Vaccinia Virus protein VP39"/>
    <property type="match status" value="1"/>
</dbReference>
<evidence type="ECO:0000259" key="2">
    <source>
        <dbReference type="Pfam" id="PF08241"/>
    </source>
</evidence>
<dbReference type="RefSeq" id="WP_103788559.1">
    <property type="nucleotide sequence ID" value="NZ_PQVF01000005.1"/>
</dbReference>
<keyword evidence="3" id="KW-0489">Methyltransferase</keyword>
<dbReference type="EMBL" id="PQVF01000005">
    <property type="protein sequence ID" value="POY36949.1"/>
    <property type="molecule type" value="Genomic_DNA"/>
</dbReference>
<dbReference type="GO" id="GO:0032259">
    <property type="term" value="P:methylation"/>
    <property type="evidence" value="ECO:0007669"/>
    <property type="project" value="UniProtKB-KW"/>
</dbReference>
<dbReference type="InterPro" id="IPR029063">
    <property type="entry name" value="SAM-dependent_MTases_sf"/>
</dbReference>
<evidence type="ECO:0000313" key="4">
    <source>
        <dbReference type="Proteomes" id="UP000236893"/>
    </source>
</evidence>
<organism evidence="3 4">
    <name type="scientific">Solitalea longa</name>
    <dbReference type="NCBI Taxonomy" id="2079460"/>
    <lineage>
        <taxon>Bacteria</taxon>
        <taxon>Pseudomonadati</taxon>
        <taxon>Bacteroidota</taxon>
        <taxon>Sphingobacteriia</taxon>
        <taxon>Sphingobacteriales</taxon>
        <taxon>Sphingobacteriaceae</taxon>
        <taxon>Solitalea</taxon>
    </lineage>
</organism>
<dbReference type="InterPro" id="IPR050447">
    <property type="entry name" value="Erg6_SMT_methyltransf"/>
</dbReference>
<dbReference type="GO" id="GO:0008757">
    <property type="term" value="F:S-adenosylmethionine-dependent methyltransferase activity"/>
    <property type="evidence" value="ECO:0007669"/>
    <property type="project" value="InterPro"/>
</dbReference>
<dbReference type="CDD" id="cd02440">
    <property type="entry name" value="AdoMet_MTases"/>
    <property type="match status" value="1"/>
</dbReference>
<accession>A0A2S5A3R3</accession>
<dbReference type="SUPFAM" id="SSF53335">
    <property type="entry name" value="S-adenosyl-L-methionine-dependent methyltransferases"/>
    <property type="match status" value="1"/>
</dbReference>
<evidence type="ECO:0000313" key="3">
    <source>
        <dbReference type="EMBL" id="POY36949.1"/>
    </source>
</evidence>
<evidence type="ECO:0000256" key="1">
    <source>
        <dbReference type="ARBA" id="ARBA00022679"/>
    </source>
</evidence>
<reference evidence="3 4" key="1">
    <citation type="submission" date="2018-01" db="EMBL/GenBank/DDBJ databases">
        <authorList>
            <person name="Gaut B.S."/>
            <person name="Morton B.R."/>
            <person name="Clegg M.T."/>
            <person name="Duvall M.R."/>
        </authorList>
    </citation>
    <scope>NUCLEOTIDE SEQUENCE [LARGE SCALE GENOMIC DNA]</scope>
    <source>
        <strain evidence="3 4">HR-AV</strain>
    </source>
</reference>
<dbReference type="AlphaFoldDB" id="A0A2S5A3R3"/>